<dbReference type="FunFam" id="3.40.50.10980:FF:000001">
    <property type="entry name" value="Nibrin"/>
    <property type="match status" value="1"/>
</dbReference>
<dbReference type="Gene3D" id="3.40.50.10190">
    <property type="entry name" value="BRCT domain"/>
    <property type="match status" value="1"/>
</dbReference>
<protein>
    <recommendedName>
        <fullName evidence="3 12">Nibrin</fullName>
    </recommendedName>
</protein>
<evidence type="ECO:0000259" key="14">
    <source>
        <dbReference type="PROSITE" id="PS50006"/>
    </source>
</evidence>
<keyword evidence="8 12" id="KW-0539">Nucleus</keyword>
<dbReference type="GO" id="GO:0000723">
    <property type="term" value="P:telomere maintenance"/>
    <property type="evidence" value="ECO:0007669"/>
    <property type="project" value="InterPro"/>
</dbReference>
<evidence type="ECO:0000256" key="10">
    <source>
        <dbReference type="ARBA" id="ARBA00023306"/>
    </source>
</evidence>
<evidence type="ECO:0000256" key="5">
    <source>
        <dbReference type="ARBA" id="ARBA00022763"/>
    </source>
</evidence>
<dbReference type="InterPro" id="IPR016592">
    <property type="entry name" value="Nibrin_met"/>
</dbReference>
<dbReference type="GO" id="GO:0003684">
    <property type="term" value="F:damaged DNA binding"/>
    <property type="evidence" value="ECO:0007669"/>
    <property type="project" value="TreeGrafter"/>
</dbReference>
<dbReference type="GO" id="GO:0030870">
    <property type="term" value="C:Mre11 complex"/>
    <property type="evidence" value="ECO:0007669"/>
    <property type="project" value="InterPro"/>
</dbReference>
<dbReference type="GO" id="GO:0007095">
    <property type="term" value="P:mitotic G2 DNA damage checkpoint signaling"/>
    <property type="evidence" value="ECO:0007669"/>
    <property type="project" value="InterPro"/>
</dbReference>
<dbReference type="Gene3D" id="2.60.200.20">
    <property type="match status" value="1"/>
</dbReference>
<evidence type="ECO:0000256" key="13">
    <source>
        <dbReference type="SAM" id="MobiDB-lite"/>
    </source>
</evidence>
<dbReference type="GO" id="GO:0051321">
    <property type="term" value="P:meiotic cell cycle"/>
    <property type="evidence" value="ECO:0007669"/>
    <property type="project" value="UniProtKB-KW"/>
</dbReference>
<dbReference type="InterPro" id="IPR008984">
    <property type="entry name" value="SMAD_FHA_dom_sf"/>
</dbReference>
<name>A0A6P5JPT7_PHACI</name>
<dbReference type="InterPro" id="IPR040227">
    <property type="entry name" value="Nibrin-rel"/>
</dbReference>
<dbReference type="InterPro" id="IPR032429">
    <property type="entry name" value="Nibrin_BRCT2"/>
</dbReference>
<organism evidence="15 16">
    <name type="scientific">Phascolarctos cinereus</name>
    <name type="common">Koala</name>
    <dbReference type="NCBI Taxonomy" id="38626"/>
    <lineage>
        <taxon>Eukaryota</taxon>
        <taxon>Metazoa</taxon>
        <taxon>Chordata</taxon>
        <taxon>Craniata</taxon>
        <taxon>Vertebrata</taxon>
        <taxon>Euteleostomi</taxon>
        <taxon>Mammalia</taxon>
        <taxon>Metatheria</taxon>
        <taxon>Diprotodontia</taxon>
        <taxon>Phascolarctidae</taxon>
        <taxon>Phascolarctos</taxon>
    </lineage>
</organism>
<evidence type="ECO:0000256" key="3">
    <source>
        <dbReference type="ARBA" id="ARBA00020013"/>
    </source>
</evidence>
<dbReference type="CDD" id="cd22667">
    <property type="entry name" value="FHA_NBN"/>
    <property type="match status" value="1"/>
</dbReference>
<evidence type="ECO:0000256" key="6">
    <source>
        <dbReference type="ARBA" id="ARBA00022895"/>
    </source>
</evidence>
<keyword evidence="9 12" id="KW-0469">Meiosis</keyword>
<dbReference type="GO" id="GO:0016605">
    <property type="term" value="C:PML body"/>
    <property type="evidence" value="ECO:0007669"/>
    <property type="project" value="UniProtKB-SubCell"/>
</dbReference>
<dbReference type="Gene3D" id="3.40.50.10980">
    <property type="entry name" value="Nibrin, BRCT2 domain"/>
    <property type="match status" value="1"/>
</dbReference>
<feature type="region of interest" description="Disordered" evidence="13">
    <location>
        <begin position="366"/>
        <end position="388"/>
    </location>
</feature>
<dbReference type="FunFam" id="2.60.200.20:FF:000017">
    <property type="entry name" value="Nibrin"/>
    <property type="match status" value="1"/>
</dbReference>
<feature type="compositionally biased region" description="Polar residues" evidence="13">
    <location>
        <begin position="441"/>
        <end position="457"/>
    </location>
</feature>
<dbReference type="RefSeq" id="XP_020835373.1">
    <property type="nucleotide sequence ID" value="XM_020979714.1"/>
</dbReference>
<evidence type="ECO:0000313" key="15">
    <source>
        <dbReference type="Proteomes" id="UP000515140"/>
    </source>
</evidence>
<keyword evidence="5 12" id="KW-0227">DNA damage</keyword>
<dbReference type="SMART" id="SM01348">
    <property type="entry name" value="Nbs1_C"/>
    <property type="match status" value="1"/>
</dbReference>
<gene>
    <name evidence="16" type="primary">NBN</name>
</gene>
<dbReference type="PANTHER" id="PTHR12162">
    <property type="entry name" value="NIBRIN-RELATED"/>
    <property type="match status" value="1"/>
</dbReference>
<dbReference type="CTD" id="4683"/>
<dbReference type="InterPro" id="IPR013908">
    <property type="entry name" value="Nibrin_C"/>
</dbReference>
<evidence type="ECO:0000256" key="9">
    <source>
        <dbReference type="ARBA" id="ARBA00023254"/>
    </source>
</evidence>
<dbReference type="Proteomes" id="UP000515140">
    <property type="component" value="Unplaced"/>
</dbReference>
<keyword evidence="6 12" id="KW-0779">Telomere</keyword>
<dbReference type="Pfam" id="PF00498">
    <property type="entry name" value="FHA"/>
    <property type="match status" value="1"/>
</dbReference>
<dbReference type="PROSITE" id="PS50006">
    <property type="entry name" value="FHA_DOMAIN"/>
    <property type="match status" value="1"/>
</dbReference>
<keyword evidence="4" id="KW-0158">Chromosome</keyword>
<evidence type="ECO:0000256" key="7">
    <source>
        <dbReference type="ARBA" id="ARBA00023204"/>
    </source>
</evidence>
<accession>A0A6P5JPT7</accession>
<evidence type="ECO:0000256" key="1">
    <source>
        <dbReference type="ARBA" id="ARBA00004322"/>
    </source>
</evidence>
<dbReference type="Pfam" id="PF16508">
    <property type="entry name" value="NIBRIN_BRCT_II"/>
    <property type="match status" value="1"/>
</dbReference>
<dbReference type="CDD" id="cd17741">
    <property type="entry name" value="BRCT_nibrin"/>
    <property type="match status" value="1"/>
</dbReference>
<comment type="function">
    <text evidence="12">Component of the MRN complex, which plays a central role in double-strand break (DSB) repair, DNA recombination, maintenance of telomere integrity and meiosis. The MRN complex is involved in the repair of DNA double-strand breaks (DSBs) via homologous recombination (HR), an error-free mechanism which primarily occurs during S and G2 phases. The complex (1) mediates the end resection of damaged DNA, which generates proper single-stranded DNA, a key initial steps in HR, and is (2) required for the recruitment of other repair factors and efficient activation of ATM and ATR upon DNA damage. The MRN complex possesses single-strand endonuclease activity and double-strand-specific 3'-5' exonuclease activity, which are provided by MRE11, to initiate end resection, which is required for single-strand invasion and recombination. Within the MRN complex, nbn acts as a protein-protein adapter, which specifically recognizes and binds phosphorylated proteins, promoting their recruitment to DNA damage sites. Recruits mre11 and rad50 components of the MRN complex to DSBs in response to DNA damage. Promotes the recruitment of PI3/PI4-kinase family members atm, atr, and probably DNA-PKcs to the DNA damage sites, activating their functions. Mediates the recruitment of phosphorylated rbbp8/CtIP to DSBs, leading to cooperation between the MRN complex and rbbp8/CtIP to initiate end resection.</text>
</comment>
<dbReference type="InterPro" id="IPR043014">
    <property type="entry name" value="Nibrin_BRCT2_sf"/>
</dbReference>
<dbReference type="PIRSF" id="PIRSF011869">
    <property type="entry name" value="Nibrin_animal"/>
    <property type="match status" value="1"/>
</dbReference>
<dbReference type="GO" id="GO:0000724">
    <property type="term" value="P:double-strand break repair via homologous recombination"/>
    <property type="evidence" value="ECO:0007669"/>
    <property type="project" value="TreeGrafter"/>
</dbReference>
<dbReference type="GeneID" id="110203267"/>
<dbReference type="InterPro" id="IPR036420">
    <property type="entry name" value="BRCT_dom_sf"/>
</dbReference>
<feature type="domain" description="FHA" evidence="14">
    <location>
        <begin position="24"/>
        <end position="83"/>
    </location>
</feature>
<dbReference type="SUPFAM" id="SSF52113">
    <property type="entry name" value="BRCT domain"/>
    <property type="match status" value="1"/>
</dbReference>
<proteinExistence type="inferred from homology"/>
<dbReference type="SMART" id="SM00240">
    <property type="entry name" value="FHA"/>
    <property type="match status" value="1"/>
</dbReference>
<dbReference type="SUPFAM" id="SSF49879">
    <property type="entry name" value="SMAD/FHA domain"/>
    <property type="match status" value="1"/>
</dbReference>
<evidence type="ECO:0000256" key="2">
    <source>
        <dbReference type="ARBA" id="ARBA00004574"/>
    </source>
</evidence>
<dbReference type="AlphaFoldDB" id="A0A6P5JPT7"/>
<evidence type="ECO:0000256" key="11">
    <source>
        <dbReference type="ARBA" id="ARBA00044757"/>
    </source>
</evidence>
<dbReference type="FunFam" id="3.40.50.10190:FF:000024">
    <property type="entry name" value="Nibrin"/>
    <property type="match status" value="1"/>
</dbReference>
<evidence type="ECO:0000256" key="12">
    <source>
        <dbReference type="PIRNR" id="PIRNR011869"/>
    </source>
</evidence>
<reference evidence="16" key="1">
    <citation type="submission" date="2025-08" db="UniProtKB">
        <authorList>
            <consortium name="RefSeq"/>
        </authorList>
    </citation>
    <scope>IDENTIFICATION</scope>
    <source>
        <tissue evidence="16">Spleen</tissue>
    </source>
</reference>
<evidence type="ECO:0000256" key="4">
    <source>
        <dbReference type="ARBA" id="ARBA00022454"/>
    </source>
</evidence>
<feature type="compositionally biased region" description="Polar residues" evidence="13">
    <location>
        <begin position="418"/>
        <end position="434"/>
    </location>
</feature>
<comment type="similarity">
    <text evidence="11">Belongs to the Nibrin family.</text>
</comment>
<feature type="compositionally biased region" description="Polar residues" evidence="13">
    <location>
        <begin position="484"/>
        <end position="507"/>
    </location>
</feature>
<feature type="region of interest" description="Disordered" evidence="13">
    <location>
        <begin position="418"/>
        <end position="512"/>
    </location>
</feature>
<comment type="subcellular location">
    <subcellularLocation>
        <location evidence="2">Chromosome</location>
        <location evidence="2">Telomere</location>
    </subcellularLocation>
    <subcellularLocation>
        <location evidence="1">Nucleus</location>
        <location evidence="1">PML body</location>
    </subcellularLocation>
</comment>
<keyword evidence="15" id="KW-1185">Reference proteome</keyword>
<dbReference type="InParanoid" id="A0A6P5JPT7"/>
<comment type="subunit">
    <text evidence="12">Component of the MRN complex.</text>
</comment>
<dbReference type="Pfam" id="PF08599">
    <property type="entry name" value="Nbs1_C"/>
    <property type="match status" value="1"/>
</dbReference>
<keyword evidence="10 12" id="KW-0131">Cell cycle</keyword>
<dbReference type="FunCoup" id="A0A6P5JPT7">
    <property type="interactions" value="2668"/>
</dbReference>
<dbReference type="InterPro" id="IPR000253">
    <property type="entry name" value="FHA_dom"/>
</dbReference>
<dbReference type="Pfam" id="PF00533">
    <property type="entry name" value="BRCT"/>
    <property type="match status" value="1"/>
</dbReference>
<evidence type="ECO:0000256" key="8">
    <source>
        <dbReference type="ARBA" id="ARBA00023242"/>
    </source>
</evidence>
<dbReference type="PANTHER" id="PTHR12162:SF0">
    <property type="entry name" value="NIBRIN"/>
    <property type="match status" value="1"/>
</dbReference>
<dbReference type="KEGG" id="pcw:110203267"/>
<dbReference type="GO" id="GO:0000781">
    <property type="term" value="C:chromosome, telomeric region"/>
    <property type="evidence" value="ECO:0007669"/>
    <property type="project" value="UniProtKB-SubCell"/>
</dbReference>
<feature type="compositionally biased region" description="Basic and acidic residues" evidence="13">
    <location>
        <begin position="366"/>
        <end position="381"/>
    </location>
</feature>
<dbReference type="InterPro" id="IPR001357">
    <property type="entry name" value="BRCT_dom"/>
</dbReference>
<evidence type="ECO:0000313" key="16">
    <source>
        <dbReference type="RefSeq" id="XP_020835373.1"/>
    </source>
</evidence>
<sequence length="766" mass="85905">MWTLLSAVGPARGDPYRLLVDVDYVVGRKNCRILIEDDQSISRSHALLTVRHSVTNLSQASEIPILTIKDNSKYGTFINEEKMQNGIPLPLRTGDRVTFGVFESKFRVEYEPLVACPSCLDVSGKTVLNQAVLQLGGLVVNNWTEECTHLVMVSVKVTIKTICALICGCPIVKPDYFTEFLKAIQTKKQPPKLESFYPPIDEPSINNENLDLSRRKERKQIFSGRTFIFLNAKQHKKLRPAILLGGGEAKLATEEDKEAVSSFLTPGTCIVDAGLTNSQVLVPDSVRKWIRSIMDMLQSQHLRAIPEAEIGLAVIFMSTETYCNPGAGLTPTPRPSLSQNVMVNETIMPGTTMNITACIPDTESEHADTCMDLSESPKESETPQMEQRSKVFSQEIFTVKETPNTNYSVNLGTKALNHTTVKIPNNQLSSTQTSSRKKEQASQQQQTNSIKNYFQSVTKKRERDEEEQEESVSKSARVELSCSLLDQTQPTTSSAWRNQEQYQSQKGPCTLDRKTDGAYRSINLKPNVNSPVDELLKPNLKKRKEMDDLAVENEVLEHLHQGTEQEQEIEVGIQGPVSEISLGKKLRLDIRKNDSEDNKPIEESCKVAQENKLGKKCEVKQETLSSVKEQNDKLQDGGEMLPKKLLLTEFRSLVVSHPGSRNTSIIRNDYGELNNFKKFKKVAYPGSGKLPCIIGGSDLIAHHARKNAELEEWLRQEIEVSNKSCYISILISILFFCGVLTSDFQTKNFQTKISDLHLFSGKCHEF</sequence>
<keyword evidence="7 12" id="KW-0234">DNA repair</keyword>